<dbReference type="Proteomes" id="UP000091820">
    <property type="component" value="Unassembled WGS sequence"/>
</dbReference>
<name>A0A1A9WJ09_9MUSC</name>
<protein>
    <submittedName>
        <fullName evidence="2">Uncharacterized protein</fullName>
    </submittedName>
</protein>
<evidence type="ECO:0000313" key="2">
    <source>
        <dbReference type="EnsemblMetazoa" id="GBRI021614-PA"/>
    </source>
</evidence>
<reference evidence="3" key="1">
    <citation type="submission" date="2014-03" db="EMBL/GenBank/DDBJ databases">
        <authorList>
            <person name="Aksoy S."/>
            <person name="Warren W."/>
            <person name="Wilson R.K."/>
        </authorList>
    </citation>
    <scope>NUCLEOTIDE SEQUENCE [LARGE SCALE GENOMIC DNA]</scope>
    <source>
        <strain evidence="3">IAEA</strain>
    </source>
</reference>
<dbReference type="EnsemblMetazoa" id="GBRI021614-RA">
    <property type="protein sequence ID" value="GBRI021614-PA"/>
    <property type="gene ID" value="GBRI021614"/>
</dbReference>
<organism evidence="2 3">
    <name type="scientific">Glossina brevipalpis</name>
    <dbReference type="NCBI Taxonomy" id="37001"/>
    <lineage>
        <taxon>Eukaryota</taxon>
        <taxon>Metazoa</taxon>
        <taxon>Ecdysozoa</taxon>
        <taxon>Arthropoda</taxon>
        <taxon>Hexapoda</taxon>
        <taxon>Insecta</taxon>
        <taxon>Pterygota</taxon>
        <taxon>Neoptera</taxon>
        <taxon>Endopterygota</taxon>
        <taxon>Diptera</taxon>
        <taxon>Brachycera</taxon>
        <taxon>Muscomorpha</taxon>
        <taxon>Hippoboscoidea</taxon>
        <taxon>Glossinidae</taxon>
        <taxon>Glossina</taxon>
    </lineage>
</organism>
<keyword evidence="1" id="KW-0812">Transmembrane</keyword>
<feature type="transmembrane region" description="Helical" evidence="1">
    <location>
        <begin position="35"/>
        <end position="53"/>
    </location>
</feature>
<feature type="transmembrane region" description="Helical" evidence="1">
    <location>
        <begin position="65"/>
        <end position="84"/>
    </location>
</feature>
<dbReference type="AlphaFoldDB" id="A0A1A9WJ09"/>
<keyword evidence="1" id="KW-1133">Transmembrane helix</keyword>
<sequence length="125" mass="14517">MYTFARVYVYNFWVTEMYAMRCIRYTSQLTAINNVTITTVSMCTTLLSIELAAKALGCYRCRLCAIYLLMMMAALLVLIISYTLEFYRVGRHLIAYTEGKMLTKSYSTVKINAVHENYFTHHSTQ</sequence>
<keyword evidence="1" id="KW-0472">Membrane</keyword>
<dbReference type="VEuPathDB" id="VectorBase:GBRI021614"/>
<proteinExistence type="predicted"/>
<accession>A0A1A9WJ09</accession>
<reference evidence="2" key="2">
    <citation type="submission" date="2020-05" db="UniProtKB">
        <authorList>
            <consortium name="EnsemblMetazoa"/>
        </authorList>
    </citation>
    <scope>IDENTIFICATION</scope>
    <source>
        <strain evidence="2">IAEA</strain>
    </source>
</reference>
<evidence type="ECO:0000313" key="3">
    <source>
        <dbReference type="Proteomes" id="UP000091820"/>
    </source>
</evidence>
<evidence type="ECO:0000256" key="1">
    <source>
        <dbReference type="SAM" id="Phobius"/>
    </source>
</evidence>
<keyword evidence="3" id="KW-1185">Reference proteome</keyword>